<evidence type="ECO:0000313" key="2">
    <source>
        <dbReference type="Proteomes" id="UP000221384"/>
    </source>
</evidence>
<evidence type="ECO:0008006" key="3">
    <source>
        <dbReference type="Google" id="ProtNLM"/>
    </source>
</evidence>
<accession>A0ABX4LPH5</accession>
<dbReference type="Proteomes" id="UP000221384">
    <property type="component" value="Unassembled WGS sequence"/>
</dbReference>
<keyword evidence="2" id="KW-1185">Reference proteome</keyword>
<dbReference type="Pfam" id="PF10707">
    <property type="entry name" value="YrbL-PhoP_reg"/>
    <property type="match status" value="1"/>
</dbReference>
<protein>
    <recommendedName>
        <fullName evidence="3">Protein kinase domain-containing protein</fullName>
    </recommendedName>
</protein>
<gene>
    <name evidence="1" type="ORF">CPG37_07280</name>
</gene>
<dbReference type="EMBL" id="NWVW01000007">
    <property type="protein sequence ID" value="PHO09807.1"/>
    <property type="molecule type" value="Genomic_DNA"/>
</dbReference>
<proteinExistence type="predicted"/>
<evidence type="ECO:0000313" key="1">
    <source>
        <dbReference type="EMBL" id="PHO09807.1"/>
    </source>
</evidence>
<dbReference type="InterPro" id="IPR019647">
    <property type="entry name" value="PhoP_reg_network_YrbL"/>
</dbReference>
<comment type="caution">
    <text evidence="1">The sequence shown here is derived from an EMBL/GenBank/DDBJ whole genome shotgun (WGS) entry which is preliminary data.</text>
</comment>
<name>A0ABX4LPH5_9BACT</name>
<reference evidence="1 2" key="1">
    <citation type="submission" date="2017-09" db="EMBL/GenBank/DDBJ databases">
        <authorList>
            <person name="Perez-Cataluna A."/>
            <person name="Figueras M.J."/>
            <person name="Salas-Masso N."/>
        </authorList>
    </citation>
    <scope>NUCLEOTIDE SEQUENCE [LARGE SCALE GENOMIC DNA]</scope>
    <source>
        <strain evidence="1 2">F138-33</strain>
    </source>
</reference>
<organism evidence="1 2">
    <name type="scientific">Malaciobacter canalis</name>
    <dbReference type="NCBI Taxonomy" id="1912871"/>
    <lineage>
        <taxon>Bacteria</taxon>
        <taxon>Pseudomonadati</taxon>
        <taxon>Campylobacterota</taxon>
        <taxon>Epsilonproteobacteria</taxon>
        <taxon>Campylobacterales</taxon>
        <taxon>Arcobacteraceae</taxon>
        <taxon>Malaciobacter</taxon>
    </lineage>
</organism>
<sequence>MNEKVILSNKYFLAKGGERDCYIYPNNKTKLIKILYSKEALKNHQNRLDYIYFKHLEKKGKDISKIAKCYDFVNTNLGEGLIFDRIMDYDGVPSKSFRYLVAHNLLTREEQKRLLKDLKTYLEKNKILFHDNSMTNIFYKKLDKNKATLVIVDGLGAKRLGLKFWLYRNVPFYRNYKIKKQWKKLMFLYNKDITRIDNGTMPMSRL</sequence>
<dbReference type="RefSeq" id="WP_099334411.1">
    <property type="nucleotide sequence ID" value="NZ_CP042812.1"/>
</dbReference>